<dbReference type="RefSeq" id="WP_117189398.1">
    <property type="nucleotide sequence ID" value="NZ_NOWI01000006.1"/>
</dbReference>
<keyword evidence="1" id="KW-0732">Signal</keyword>
<protein>
    <recommendedName>
        <fullName evidence="4">Lipoprotein</fullName>
    </recommendedName>
</protein>
<comment type="caution">
    <text evidence="2">The sequence shown here is derived from an EMBL/GenBank/DDBJ whole genome shotgun (WGS) entry which is preliminary data.</text>
</comment>
<feature type="signal peptide" evidence="1">
    <location>
        <begin position="1"/>
        <end position="27"/>
    </location>
</feature>
<name>A0A3E2DEW8_9ACTN</name>
<dbReference type="AlphaFoldDB" id="A0A3E2DEW8"/>
<proteinExistence type="predicted"/>
<reference evidence="2 3" key="1">
    <citation type="submission" date="2017-07" db="EMBL/GenBank/DDBJ databases">
        <authorList>
            <person name="Sun Z.S."/>
            <person name="Albrecht U."/>
            <person name="Echele G."/>
            <person name="Lee C.C."/>
        </authorList>
    </citation>
    <scope>NUCLEOTIDE SEQUENCE [LARGE SCALE GENOMIC DNA]</scope>
    <source>
        <strain evidence="2 3">P16-029</strain>
    </source>
</reference>
<gene>
    <name evidence="2" type="ORF">CHT91_07560</name>
</gene>
<evidence type="ECO:0000313" key="3">
    <source>
        <dbReference type="Proteomes" id="UP000259211"/>
    </source>
</evidence>
<feature type="chain" id="PRO_5039707199" description="Lipoprotein" evidence="1">
    <location>
        <begin position="28"/>
        <end position="292"/>
    </location>
</feature>
<organism evidence="2 3">
    <name type="scientific">Cutibacterium avidum</name>
    <dbReference type="NCBI Taxonomy" id="33010"/>
    <lineage>
        <taxon>Bacteria</taxon>
        <taxon>Bacillati</taxon>
        <taxon>Actinomycetota</taxon>
        <taxon>Actinomycetes</taxon>
        <taxon>Propionibacteriales</taxon>
        <taxon>Propionibacteriaceae</taxon>
        <taxon>Cutibacterium</taxon>
    </lineage>
</organism>
<evidence type="ECO:0000313" key="2">
    <source>
        <dbReference type="EMBL" id="RFT43878.1"/>
    </source>
</evidence>
<dbReference type="Proteomes" id="UP000259211">
    <property type="component" value="Unassembled WGS sequence"/>
</dbReference>
<evidence type="ECO:0008006" key="4">
    <source>
        <dbReference type="Google" id="ProtNLM"/>
    </source>
</evidence>
<evidence type="ECO:0000256" key="1">
    <source>
        <dbReference type="SAM" id="SignalP"/>
    </source>
</evidence>
<dbReference type="EMBL" id="NOWI01000006">
    <property type="protein sequence ID" value="RFT43878.1"/>
    <property type="molecule type" value="Genomic_DNA"/>
</dbReference>
<sequence>MPFRRFLAGIAAVLLLLPAACSRHDDAQAPVVDSLGTVFSPSNSLIREPANSSVNGTLKSTYEYLRLIDGHDLPDDDGYAHDHLVAALRPYLVNGGDSRQAHVSQLMAASSLKTLNALSDEQKSEVDKRTRLPKGCITRKTVTTDLPIATMRREIGLSNDGLCLTPWKVTVTDYTTSSEEARWAMQALANADLFGNAAEIEKSGWQAISDGYLRHVDTYNGPSTTIAMALSATDTVSALSRSQVQRIGDRLTDALCPRKALGPALIRNGKPVKDKCSVESAYLLRYSGNWSW</sequence>
<accession>A0A3E2DEW8</accession>